<keyword evidence="2" id="KW-1185">Reference proteome</keyword>
<dbReference type="Gene3D" id="3.30.559.10">
    <property type="entry name" value="Chloramphenicol acetyltransferase-like domain"/>
    <property type="match status" value="1"/>
</dbReference>
<accession>A0ABQ9AYR7</accession>
<dbReference type="EMBL" id="JAPFFI010000014">
    <property type="protein sequence ID" value="KAJ6366629.1"/>
    <property type="molecule type" value="Genomic_DNA"/>
</dbReference>
<proteinExistence type="predicted"/>
<evidence type="ECO:0000313" key="1">
    <source>
        <dbReference type="EMBL" id="KAJ6366629.1"/>
    </source>
</evidence>
<dbReference type="InterPro" id="IPR023213">
    <property type="entry name" value="CAT-like_dom_sf"/>
</dbReference>
<evidence type="ECO:0000313" key="2">
    <source>
        <dbReference type="Proteomes" id="UP001141253"/>
    </source>
</evidence>
<gene>
    <name evidence="1" type="ORF">OIU77_003084</name>
</gene>
<name>A0ABQ9AYR7_9ROSI</name>
<reference evidence="1" key="2">
    <citation type="journal article" date="2023" name="Int. J. Mol. Sci.">
        <title>De Novo Assembly and Annotation of 11 Diverse Shrub Willow (Salix) Genomes Reveals Novel Gene Organization in Sex-Linked Regions.</title>
        <authorList>
            <person name="Hyden B."/>
            <person name="Feng K."/>
            <person name="Yates T.B."/>
            <person name="Jawdy S."/>
            <person name="Cereghino C."/>
            <person name="Smart L.B."/>
            <person name="Muchero W."/>
        </authorList>
    </citation>
    <scope>NUCLEOTIDE SEQUENCE</scope>
    <source>
        <tissue evidence="1">Shoot tip</tissue>
    </source>
</reference>
<sequence length="99" mass="10916">MEYLIKVAEAIEEFCPSISRFAVNSRGRTTLPIPEDCFESFIGIANARFPPNGESSVQIHDMVGRIRDGLRRSTISDIACVSNADDLDLVPCNDIKEGN</sequence>
<comment type="caution">
    <text evidence="1">The sequence shown here is derived from an EMBL/GenBank/DDBJ whole genome shotgun (WGS) entry which is preliminary data.</text>
</comment>
<organism evidence="1 2">
    <name type="scientific">Salix suchowensis</name>
    <dbReference type="NCBI Taxonomy" id="1278906"/>
    <lineage>
        <taxon>Eukaryota</taxon>
        <taxon>Viridiplantae</taxon>
        <taxon>Streptophyta</taxon>
        <taxon>Embryophyta</taxon>
        <taxon>Tracheophyta</taxon>
        <taxon>Spermatophyta</taxon>
        <taxon>Magnoliopsida</taxon>
        <taxon>eudicotyledons</taxon>
        <taxon>Gunneridae</taxon>
        <taxon>Pentapetalae</taxon>
        <taxon>rosids</taxon>
        <taxon>fabids</taxon>
        <taxon>Malpighiales</taxon>
        <taxon>Salicaceae</taxon>
        <taxon>Saliceae</taxon>
        <taxon>Salix</taxon>
    </lineage>
</organism>
<reference evidence="1" key="1">
    <citation type="submission" date="2022-10" db="EMBL/GenBank/DDBJ databases">
        <authorList>
            <person name="Hyden B.L."/>
            <person name="Feng K."/>
            <person name="Yates T."/>
            <person name="Jawdy S."/>
            <person name="Smart L.B."/>
            <person name="Muchero W."/>
        </authorList>
    </citation>
    <scope>NUCLEOTIDE SEQUENCE</scope>
    <source>
        <tissue evidence="1">Shoot tip</tissue>
    </source>
</reference>
<dbReference type="Proteomes" id="UP001141253">
    <property type="component" value="Chromosome 7"/>
</dbReference>
<protein>
    <submittedName>
        <fullName evidence="1">Uncharacterized protein</fullName>
    </submittedName>
</protein>